<dbReference type="InterPro" id="IPR036249">
    <property type="entry name" value="Thioredoxin-like_sf"/>
</dbReference>
<evidence type="ECO:0000259" key="1">
    <source>
        <dbReference type="Pfam" id="PF13098"/>
    </source>
</evidence>
<protein>
    <recommendedName>
        <fullName evidence="1">Thioredoxin-like fold domain-containing protein</fullName>
    </recommendedName>
</protein>
<comment type="caution">
    <text evidence="2">The sequence shown here is derived from an EMBL/GenBank/DDBJ whole genome shotgun (WGS) entry which is preliminary data.</text>
</comment>
<dbReference type="AlphaFoldDB" id="A0A645J0Q0"/>
<dbReference type="Pfam" id="PF13098">
    <property type="entry name" value="Thioredoxin_2"/>
    <property type="match status" value="1"/>
</dbReference>
<name>A0A645J0Q0_9ZZZZ</name>
<feature type="domain" description="Thioredoxin-like fold" evidence="1">
    <location>
        <begin position="40"/>
        <end position="67"/>
    </location>
</feature>
<dbReference type="Gene3D" id="3.40.30.10">
    <property type="entry name" value="Glutaredoxin"/>
    <property type="match status" value="1"/>
</dbReference>
<gene>
    <name evidence="2" type="ORF">SDC9_203975</name>
</gene>
<dbReference type="EMBL" id="VSSQ01126469">
    <property type="protein sequence ID" value="MPN56289.1"/>
    <property type="molecule type" value="Genomic_DNA"/>
</dbReference>
<accession>A0A645J0Q0</accession>
<dbReference type="InterPro" id="IPR012336">
    <property type="entry name" value="Thioredoxin-like_fold"/>
</dbReference>
<proteinExistence type="predicted"/>
<organism evidence="2">
    <name type="scientific">bioreactor metagenome</name>
    <dbReference type="NCBI Taxonomy" id="1076179"/>
    <lineage>
        <taxon>unclassified sequences</taxon>
        <taxon>metagenomes</taxon>
        <taxon>ecological metagenomes</taxon>
    </lineage>
</organism>
<reference evidence="2" key="1">
    <citation type="submission" date="2019-08" db="EMBL/GenBank/DDBJ databases">
        <authorList>
            <person name="Kucharzyk K."/>
            <person name="Murdoch R.W."/>
            <person name="Higgins S."/>
            <person name="Loffler F."/>
        </authorList>
    </citation>
    <scope>NUCLEOTIDE SEQUENCE</scope>
</reference>
<dbReference type="SUPFAM" id="SSF52833">
    <property type="entry name" value="Thioredoxin-like"/>
    <property type="match status" value="1"/>
</dbReference>
<sequence>MKKGISFLLILFGAVLTMAASSFKDFSVIDFDNAFKISELTGKKVVVMFTSDDCYYCKKFEDETLTTQVSLNGSKPLSSLHR</sequence>
<evidence type="ECO:0000313" key="2">
    <source>
        <dbReference type="EMBL" id="MPN56289.1"/>
    </source>
</evidence>